<name>A0AAD9MVP5_9ANNE</name>
<evidence type="ECO:0000256" key="1">
    <source>
        <dbReference type="SAM" id="MobiDB-lite"/>
    </source>
</evidence>
<comment type="caution">
    <text evidence="2">The sequence shown here is derived from an EMBL/GenBank/DDBJ whole genome shotgun (WGS) entry which is preliminary data.</text>
</comment>
<sequence>MCRTKRSGSTYVSHLFKDTSLLHKERNVTDRRRTSVVIDHIMNVDTNSQSDHVFFLYEPLDPLYTAMFGTQQAWNTGGDIFSYENGTLRTLPKYELTAITWYLNKIFQCQMADLPPGVLMHKFWNAFRGSMPLVHQYASCVSGLTGLVPEKWHLENDKCQKHVRHICGVHFGQKRHNQEHVCRKNLWGLQLDPGNYQPNAVRYASGLAPYPDSIKFEFQSYFRCLAQYRNVTQMCAGEFFDKPCRMASIRAIKTVRATMEAARYFRERYDNFRVIHSFRQQRASATPTPSSTEPFHRVSSMSSGSRKRRREPTSSGHWFGSTN</sequence>
<gene>
    <name evidence="2" type="ORF">LSH36_672g00012</name>
</gene>
<feature type="compositionally biased region" description="Polar residues" evidence="1">
    <location>
        <begin position="313"/>
        <end position="323"/>
    </location>
</feature>
<dbReference type="AlphaFoldDB" id="A0AAD9MVP5"/>
<organism evidence="2 3">
    <name type="scientific">Paralvinella palmiformis</name>
    <dbReference type="NCBI Taxonomy" id="53620"/>
    <lineage>
        <taxon>Eukaryota</taxon>
        <taxon>Metazoa</taxon>
        <taxon>Spiralia</taxon>
        <taxon>Lophotrochozoa</taxon>
        <taxon>Annelida</taxon>
        <taxon>Polychaeta</taxon>
        <taxon>Sedentaria</taxon>
        <taxon>Canalipalpata</taxon>
        <taxon>Terebellida</taxon>
        <taxon>Terebelliformia</taxon>
        <taxon>Alvinellidae</taxon>
        <taxon>Paralvinella</taxon>
    </lineage>
</organism>
<dbReference type="EMBL" id="JAODUP010000672">
    <property type="protein sequence ID" value="KAK2145571.1"/>
    <property type="molecule type" value="Genomic_DNA"/>
</dbReference>
<evidence type="ECO:0000313" key="2">
    <source>
        <dbReference type="EMBL" id="KAK2145571.1"/>
    </source>
</evidence>
<reference evidence="2" key="1">
    <citation type="journal article" date="2023" name="Mol. Biol. Evol.">
        <title>Third-Generation Sequencing Reveals the Adaptive Role of the Epigenome in Three Deep-Sea Polychaetes.</title>
        <authorList>
            <person name="Perez M."/>
            <person name="Aroh O."/>
            <person name="Sun Y."/>
            <person name="Lan Y."/>
            <person name="Juniper S.K."/>
            <person name="Young C.R."/>
            <person name="Angers B."/>
            <person name="Qian P.Y."/>
        </authorList>
    </citation>
    <scope>NUCLEOTIDE SEQUENCE</scope>
    <source>
        <strain evidence="2">P08H-3</strain>
    </source>
</reference>
<keyword evidence="3" id="KW-1185">Reference proteome</keyword>
<feature type="region of interest" description="Disordered" evidence="1">
    <location>
        <begin position="280"/>
        <end position="323"/>
    </location>
</feature>
<protein>
    <submittedName>
        <fullName evidence="2">Uncharacterized protein</fullName>
    </submittedName>
</protein>
<dbReference type="Proteomes" id="UP001208570">
    <property type="component" value="Unassembled WGS sequence"/>
</dbReference>
<proteinExistence type="predicted"/>
<feature type="compositionally biased region" description="Polar residues" evidence="1">
    <location>
        <begin position="280"/>
        <end position="293"/>
    </location>
</feature>
<evidence type="ECO:0000313" key="3">
    <source>
        <dbReference type="Proteomes" id="UP001208570"/>
    </source>
</evidence>
<accession>A0AAD9MVP5</accession>